<gene>
    <name evidence="8" type="ORF">CANARDRAFT_189769</name>
</gene>
<dbReference type="STRING" id="983967.A0A1E4T191"/>
<organism evidence="8 9">
    <name type="scientific">[Candida] arabinofermentans NRRL YB-2248</name>
    <dbReference type="NCBI Taxonomy" id="983967"/>
    <lineage>
        <taxon>Eukaryota</taxon>
        <taxon>Fungi</taxon>
        <taxon>Dikarya</taxon>
        <taxon>Ascomycota</taxon>
        <taxon>Saccharomycotina</taxon>
        <taxon>Pichiomycetes</taxon>
        <taxon>Pichiales</taxon>
        <taxon>Pichiaceae</taxon>
        <taxon>Ogataea</taxon>
        <taxon>Ogataea/Candida clade</taxon>
    </lineage>
</organism>
<feature type="non-terminal residue" evidence="8">
    <location>
        <position position="1"/>
    </location>
</feature>
<keyword evidence="3 6" id="KW-0812">Transmembrane</keyword>
<evidence type="ECO:0000256" key="3">
    <source>
        <dbReference type="ARBA" id="ARBA00022692"/>
    </source>
</evidence>
<dbReference type="PANTHER" id="PTHR21236:SF1">
    <property type="entry name" value="PROTEIN YIPF6"/>
    <property type="match status" value="1"/>
</dbReference>
<comment type="subcellular location">
    <subcellularLocation>
        <location evidence="6">Golgi apparatus membrane</location>
        <topology evidence="6">Multi-pass membrane protein</topology>
    </subcellularLocation>
    <subcellularLocation>
        <location evidence="1">Membrane</location>
        <topology evidence="1">Multi-pass membrane protein</topology>
    </subcellularLocation>
</comment>
<keyword evidence="5 6" id="KW-0472">Membrane</keyword>
<dbReference type="InterPro" id="IPR006977">
    <property type="entry name" value="Yip1_dom"/>
</dbReference>
<evidence type="ECO:0000259" key="7">
    <source>
        <dbReference type="Pfam" id="PF04893"/>
    </source>
</evidence>
<dbReference type="EMBL" id="KV453852">
    <property type="protein sequence ID" value="ODV85471.1"/>
    <property type="molecule type" value="Genomic_DNA"/>
</dbReference>
<dbReference type="AlphaFoldDB" id="A0A1E4T191"/>
<dbReference type="Pfam" id="PF04893">
    <property type="entry name" value="Yip1"/>
    <property type="match status" value="1"/>
</dbReference>
<keyword evidence="9" id="KW-1185">Reference proteome</keyword>
<comment type="similarity">
    <text evidence="2 6">Belongs to the YIP1 family.</text>
</comment>
<dbReference type="OrthoDB" id="411251at2759"/>
<name>A0A1E4T191_9ASCO</name>
<sequence length="274" mass="30313">NIQVKERQFTGGNTLDESVLTTLNRDLSSIGDKLLSILWPLRLRQKLIVVQNISNRLPAMGSLPWGTNTSSSATESGAPSDAIQSDVEAVAAATGNNTDYSKETIRKILDWDLWGPLIFVLGFSLIITYLQTRTLNAVEGQDAKSSGIFSASFTLIWAVLAVLSVNIQLVSPVPQKTDTGGLTSGAIALSFFQCVSILSYTLFPIILGGLFSIFIKWKVIRLVICTIMFFWSILCCWLILAIIFNYRNDGDKRIFLMIYPVILVFGLFSWLCVI</sequence>
<reference evidence="9" key="1">
    <citation type="submission" date="2016-04" db="EMBL/GenBank/DDBJ databases">
        <title>Comparative genomics of biotechnologically important yeasts.</title>
        <authorList>
            <consortium name="DOE Joint Genome Institute"/>
            <person name="Riley R."/>
            <person name="Haridas S."/>
            <person name="Wolfe K.H."/>
            <person name="Lopes M.R."/>
            <person name="Hittinger C.T."/>
            <person name="Goker M."/>
            <person name="Salamov A."/>
            <person name="Wisecaver J."/>
            <person name="Long T.M."/>
            <person name="Aerts A.L."/>
            <person name="Barry K."/>
            <person name="Choi C."/>
            <person name="Clum A."/>
            <person name="Coughlan A.Y."/>
            <person name="Deshpande S."/>
            <person name="Douglass A.P."/>
            <person name="Hanson S.J."/>
            <person name="Klenk H.-P."/>
            <person name="Labutti K."/>
            <person name="Lapidus A."/>
            <person name="Lindquist E."/>
            <person name="Lipzen A."/>
            <person name="Meier-Kolthoff J.P."/>
            <person name="Ohm R.A."/>
            <person name="Otillar R.P."/>
            <person name="Pangilinan J."/>
            <person name="Peng Y."/>
            <person name="Rokas A."/>
            <person name="Rosa C.A."/>
            <person name="Scheuner C."/>
            <person name="Sibirny A.A."/>
            <person name="Slot J.C."/>
            <person name="Stielow J.B."/>
            <person name="Sun H."/>
            <person name="Kurtzman C.P."/>
            <person name="Blackwell M."/>
            <person name="Grigoriev I.V."/>
            <person name="Jeffries T.W."/>
        </authorList>
    </citation>
    <scope>NUCLEOTIDE SEQUENCE [LARGE SCALE GENOMIC DNA]</scope>
    <source>
        <strain evidence="9">NRRL YB-2248</strain>
    </source>
</reference>
<evidence type="ECO:0000256" key="6">
    <source>
        <dbReference type="RuleBase" id="RU361264"/>
    </source>
</evidence>
<feature type="non-terminal residue" evidence="8">
    <location>
        <position position="274"/>
    </location>
</feature>
<accession>A0A1E4T191</accession>
<evidence type="ECO:0000256" key="2">
    <source>
        <dbReference type="ARBA" id="ARBA00010596"/>
    </source>
</evidence>
<evidence type="ECO:0000256" key="4">
    <source>
        <dbReference type="ARBA" id="ARBA00022989"/>
    </source>
</evidence>
<dbReference type="GO" id="GO:0006888">
    <property type="term" value="P:endoplasmic reticulum to Golgi vesicle-mediated transport"/>
    <property type="evidence" value="ECO:0007669"/>
    <property type="project" value="InterPro"/>
</dbReference>
<feature type="domain" description="Yip1" evidence="7">
    <location>
        <begin position="103"/>
        <end position="270"/>
    </location>
</feature>
<feature type="transmembrane region" description="Helical" evidence="6">
    <location>
        <begin position="256"/>
        <end position="273"/>
    </location>
</feature>
<dbReference type="InterPro" id="IPR045231">
    <property type="entry name" value="Yip1/4-like"/>
</dbReference>
<dbReference type="Proteomes" id="UP000094801">
    <property type="component" value="Unassembled WGS sequence"/>
</dbReference>
<evidence type="ECO:0000256" key="1">
    <source>
        <dbReference type="ARBA" id="ARBA00004141"/>
    </source>
</evidence>
<keyword evidence="4 6" id="KW-1133">Transmembrane helix</keyword>
<feature type="transmembrane region" description="Helical" evidence="6">
    <location>
        <begin position="190"/>
        <end position="215"/>
    </location>
</feature>
<feature type="transmembrane region" description="Helical" evidence="6">
    <location>
        <begin position="222"/>
        <end position="244"/>
    </location>
</feature>
<dbReference type="PANTHER" id="PTHR21236">
    <property type="entry name" value="GOLGI MEMBRANE PROTEIN YIP1"/>
    <property type="match status" value="1"/>
</dbReference>
<feature type="transmembrane region" description="Helical" evidence="6">
    <location>
        <begin position="113"/>
        <end position="130"/>
    </location>
</feature>
<dbReference type="GO" id="GO:0005802">
    <property type="term" value="C:trans-Golgi network"/>
    <property type="evidence" value="ECO:0007669"/>
    <property type="project" value="TreeGrafter"/>
</dbReference>
<protein>
    <recommendedName>
        <fullName evidence="6">Protein YIP</fullName>
    </recommendedName>
</protein>
<evidence type="ECO:0000313" key="9">
    <source>
        <dbReference type="Proteomes" id="UP000094801"/>
    </source>
</evidence>
<evidence type="ECO:0000313" key="8">
    <source>
        <dbReference type="EMBL" id="ODV85471.1"/>
    </source>
</evidence>
<evidence type="ECO:0000256" key="5">
    <source>
        <dbReference type="ARBA" id="ARBA00023136"/>
    </source>
</evidence>
<proteinExistence type="inferred from homology"/>
<dbReference type="GO" id="GO:0000139">
    <property type="term" value="C:Golgi membrane"/>
    <property type="evidence" value="ECO:0007669"/>
    <property type="project" value="UniProtKB-SubCell"/>
</dbReference>
<feature type="transmembrane region" description="Helical" evidence="6">
    <location>
        <begin position="151"/>
        <end position="170"/>
    </location>
</feature>